<feature type="compositionally biased region" description="Low complexity" evidence="1">
    <location>
        <begin position="37"/>
        <end position="47"/>
    </location>
</feature>
<feature type="region of interest" description="Disordered" evidence="1">
    <location>
        <begin position="1"/>
        <end position="56"/>
    </location>
</feature>
<comment type="caution">
    <text evidence="2">The sequence shown here is derived from an EMBL/GenBank/DDBJ whole genome shotgun (WGS) entry which is preliminary data.</text>
</comment>
<protein>
    <submittedName>
        <fullName evidence="2">Uncharacterized protein</fullName>
    </submittedName>
</protein>
<name>A0ABP6K186_9ACTN</name>
<gene>
    <name evidence="2" type="ORF">GCM10010446_52100</name>
</gene>
<dbReference type="EMBL" id="BAAAUD010000050">
    <property type="protein sequence ID" value="GAA2960202.1"/>
    <property type="molecule type" value="Genomic_DNA"/>
</dbReference>
<accession>A0ABP6K186</accession>
<proteinExistence type="predicted"/>
<reference evidence="3" key="1">
    <citation type="journal article" date="2019" name="Int. J. Syst. Evol. Microbiol.">
        <title>The Global Catalogue of Microorganisms (GCM) 10K type strain sequencing project: providing services to taxonomists for standard genome sequencing and annotation.</title>
        <authorList>
            <consortium name="The Broad Institute Genomics Platform"/>
            <consortium name="The Broad Institute Genome Sequencing Center for Infectious Disease"/>
            <person name="Wu L."/>
            <person name="Ma J."/>
        </authorList>
    </citation>
    <scope>NUCLEOTIDE SEQUENCE [LARGE SCALE GENOMIC DNA]</scope>
    <source>
        <strain evidence="3">JCM 9088</strain>
    </source>
</reference>
<evidence type="ECO:0000313" key="2">
    <source>
        <dbReference type="EMBL" id="GAA2960202.1"/>
    </source>
</evidence>
<sequence length="112" mass="11685">MQVPLPATATAEPDDASPFGEMEAYAQLSAADGTGLSSSQARVVAASRRPRGGGCTSGIMVGVRPWHAVTAPHSPDGWDFRGFAFGIAPAVHRRSWEISANALNTRAPPART</sequence>
<dbReference type="Proteomes" id="UP001500403">
    <property type="component" value="Unassembled WGS sequence"/>
</dbReference>
<evidence type="ECO:0000256" key="1">
    <source>
        <dbReference type="SAM" id="MobiDB-lite"/>
    </source>
</evidence>
<organism evidence="2 3">
    <name type="scientific">Streptomyces enissocaesilis</name>
    <dbReference type="NCBI Taxonomy" id="332589"/>
    <lineage>
        <taxon>Bacteria</taxon>
        <taxon>Bacillati</taxon>
        <taxon>Actinomycetota</taxon>
        <taxon>Actinomycetes</taxon>
        <taxon>Kitasatosporales</taxon>
        <taxon>Streptomycetaceae</taxon>
        <taxon>Streptomyces</taxon>
        <taxon>Streptomyces rochei group</taxon>
    </lineage>
</organism>
<keyword evidence="3" id="KW-1185">Reference proteome</keyword>
<evidence type="ECO:0000313" key="3">
    <source>
        <dbReference type="Proteomes" id="UP001500403"/>
    </source>
</evidence>